<dbReference type="InterPro" id="IPR000608">
    <property type="entry name" value="UBC"/>
</dbReference>
<dbReference type="Pfam" id="PF00179">
    <property type="entry name" value="UQ_con"/>
    <property type="match status" value="1"/>
</dbReference>
<evidence type="ECO:0000259" key="2">
    <source>
        <dbReference type="PROSITE" id="PS50127"/>
    </source>
</evidence>
<feature type="domain" description="UBC core" evidence="2">
    <location>
        <begin position="12"/>
        <end position="182"/>
    </location>
</feature>
<feature type="compositionally biased region" description="Basic and acidic residues" evidence="1">
    <location>
        <begin position="160"/>
        <end position="178"/>
    </location>
</feature>
<evidence type="ECO:0000313" key="3">
    <source>
        <dbReference type="EMBL" id="KAL2824087.1"/>
    </source>
</evidence>
<comment type="caution">
    <text evidence="3">The sequence shown here is derived from an EMBL/GenBank/DDBJ whole genome shotgun (WGS) entry which is preliminary data.</text>
</comment>
<dbReference type="SUPFAM" id="SSF54495">
    <property type="entry name" value="UBC-like"/>
    <property type="match status" value="1"/>
</dbReference>
<dbReference type="CDD" id="cd23814">
    <property type="entry name" value="UEV_AKTIP"/>
    <property type="match status" value="1"/>
</dbReference>
<evidence type="ECO:0000256" key="1">
    <source>
        <dbReference type="SAM" id="MobiDB-lite"/>
    </source>
</evidence>
<dbReference type="Gene3D" id="3.10.110.10">
    <property type="entry name" value="Ubiquitin Conjugating Enzyme"/>
    <property type="match status" value="1"/>
</dbReference>
<evidence type="ECO:0000313" key="4">
    <source>
        <dbReference type="Proteomes" id="UP001610335"/>
    </source>
</evidence>
<reference evidence="3 4" key="1">
    <citation type="submission" date="2024-07" db="EMBL/GenBank/DDBJ databases">
        <title>Section-level genome sequencing and comparative genomics of Aspergillus sections Usti and Cavernicolus.</title>
        <authorList>
            <consortium name="Lawrence Berkeley National Laboratory"/>
            <person name="Nybo J.L."/>
            <person name="Vesth T.C."/>
            <person name="Theobald S."/>
            <person name="Frisvad J.C."/>
            <person name="Larsen T.O."/>
            <person name="Kjaerboelling I."/>
            <person name="Rothschild-Mancinelli K."/>
            <person name="Lyhne E.K."/>
            <person name="Kogle M.E."/>
            <person name="Barry K."/>
            <person name="Clum A."/>
            <person name="Na H."/>
            <person name="Ledsgaard L."/>
            <person name="Lin J."/>
            <person name="Lipzen A."/>
            <person name="Kuo A."/>
            <person name="Riley R."/>
            <person name="Mondo S."/>
            <person name="LaButti K."/>
            <person name="Haridas S."/>
            <person name="Pangalinan J."/>
            <person name="Salamov A.A."/>
            <person name="Simmons B.A."/>
            <person name="Magnuson J.K."/>
            <person name="Chen J."/>
            <person name="Drula E."/>
            <person name="Henrissat B."/>
            <person name="Wiebenga A."/>
            <person name="Lubbers R.J."/>
            <person name="Gomes A.C."/>
            <person name="Makela M.R."/>
            <person name="Stajich J."/>
            <person name="Grigoriev I.V."/>
            <person name="Mortensen U.H."/>
            <person name="De vries R.P."/>
            <person name="Baker S.E."/>
            <person name="Andersen M.R."/>
        </authorList>
    </citation>
    <scope>NUCLEOTIDE SEQUENCE [LARGE SCALE GENOMIC DNA]</scope>
    <source>
        <strain evidence="3 4">CBS 600.67</strain>
    </source>
</reference>
<proteinExistence type="predicted"/>
<keyword evidence="4" id="KW-1185">Reference proteome</keyword>
<protein>
    <recommendedName>
        <fullName evidence="2">UBC core domain-containing protein</fullName>
    </recommendedName>
</protein>
<dbReference type="Proteomes" id="UP001610335">
    <property type="component" value="Unassembled WGS sequence"/>
</dbReference>
<name>A0ABR4I8V7_9EURO</name>
<dbReference type="InterPro" id="IPR016135">
    <property type="entry name" value="UBQ-conjugating_enzyme/RWD"/>
</dbReference>
<dbReference type="PROSITE" id="PS50127">
    <property type="entry name" value="UBC_2"/>
    <property type="match status" value="1"/>
</dbReference>
<accession>A0ABR4I8V7</accession>
<feature type="region of interest" description="Disordered" evidence="1">
    <location>
        <begin position="152"/>
        <end position="188"/>
    </location>
</feature>
<sequence length="324" mass="35631">MSTTRLPNIASLRRHQLLQEYASLRHAAPPGVYVSLSFGDPTLWTCVIFVRSGPYTSAILRFQIRFPPSYPDRPPLVTFATDVFHPLIVPLTTYTFSTGVSNEDPVSATDEERLPPGGFSLRHAFPHWFGRAKRSAIGSVPSSRAVSLNGANAEGAEMTAGKEDSTADSKESVPHETNEGDVAAAPVEIPQKTRTSIPALEILDYIRTSFDDETILDSVPFEAAGNPSAWHAWKAHRKDTDTAVATSSSNRDNPQARLPGDWNWDGIWSRRVQYEVEASQSDSTLFGSSTRGTADEMIRFNRLDNTTLASIKQMIIPPIEQASE</sequence>
<gene>
    <name evidence="3" type="ORF">BDW59DRAFT_87997</name>
</gene>
<organism evidence="3 4">
    <name type="scientific">Aspergillus cavernicola</name>
    <dbReference type="NCBI Taxonomy" id="176166"/>
    <lineage>
        <taxon>Eukaryota</taxon>
        <taxon>Fungi</taxon>
        <taxon>Dikarya</taxon>
        <taxon>Ascomycota</taxon>
        <taxon>Pezizomycotina</taxon>
        <taxon>Eurotiomycetes</taxon>
        <taxon>Eurotiomycetidae</taxon>
        <taxon>Eurotiales</taxon>
        <taxon>Aspergillaceae</taxon>
        <taxon>Aspergillus</taxon>
        <taxon>Aspergillus subgen. Nidulantes</taxon>
    </lineage>
</organism>
<dbReference type="EMBL" id="JBFXLS010000046">
    <property type="protein sequence ID" value="KAL2824087.1"/>
    <property type="molecule type" value="Genomic_DNA"/>
</dbReference>